<reference evidence="1" key="1">
    <citation type="submission" date="2022-03" db="EMBL/GenBank/DDBJ databases">
        <authorList>
            <person name="Alioto T."/>
            <person name="Alioto T."/>
            <person name="Gomez Garrido J."/>
        </authorList>
    </citation>
    <scope>NUCLEOTIDE SEQUENCE</scope>
</reference>
<comment type="caution">
    <text evidence="1">The sequence shown here is derived from an EMBL/GenBank/DDBJ whole genome shotgun (WGS) entry which is preliminary data.</text>
</comment>
<name>A0AAD1TQD8_PELCU</name>
<dbReference type="AlphaFoldDB" id="A0AAD1TQD8"/>
<protein>
    <submittedName>
        <fullName evidence="1">Uncharacterized protein</fullName>
    </submittedName>
</protein>
<gene>
    <name evidence="1" type="ORF">PECUL_23A006547</name>
</gene>
<evidence type="ECO:0000313" key="1">
    <source>
        <dbReference type="EMBL" id="CAH2330463.1"/>
    </source>
</evidence>
<feature type="non-terminal residue" evidence="1">
    <location>
        <position position="1"/>
    </location>
</feature>
<evidence type="ECO:0000313" key="2">
    <source>
        <dbReference type="Proteomes" id="UP001295444"/>
    </source>
</evidence>
<dbReference type="EMBL" id="CAKOES020000651">
    <property type="protein sequence ID" value="CAH2330463.1"/>
    <property type="molecule type" value="Genomic_DNA"/>
</dbReference>
<dbReference type="Proteomes" id="UP001295444">
    <property type="component" value="Unassembled WGS sequence"/>
</dbReference>
<organism evidence="1 2">
    <name type="scientific">Pelobates cultripes</name>
    <name type="common">Western spadefoot toad</name>
    <dbReference type="NCBI Taxonomy" id="61616"/>
    <lineage>
        <taxon>Eukaryota</taxon>
        <taxon>Metazoa</taxon>
        <taxon>Chordata</taxon>
        <taxon>Craniata</taxon>
        <taxon>Vertebrata</taxon>
        <taxon>Euteleostomi</taxon>
        <taxon>Amphibia</taxon>
        <taxon>Batrachia</taxon>
        <taxon>Anura</taxon>
        <taxon>Pelobatoidea</taxon>
        <taxon>Pelobatidae</taxon>
        <taxon>Pelobates</taxon>
    </lineage>
</organism>
<proteinExistence type="predicted"/>
<sequence>MWRVSTVVSQTHVSASDGGDTPVVVRWFSFSTHCSAAAGCGVWLSDADDAQVDDVGYATCSLEVWVELPSPPAAVVARVCVMSQHLIQKWSKAAAMLSS</sequence>
<accession>A0AAD1TQD8</accession>
<keyword evidence="2" id="KW-1185">Reference proteome</keyword>